<dbReference type="GO" id="GO:0008198">
    <property type="term" value="F:ferrous iron binding"/>
    <property type="evidence" value="ECO:0007669"/>
    <property type="project" value="TreeGrafter"/>
</dbReference>
<evidence type="ECO:0000256" key="4">
    <source>
        <dbReference type="ARBA" id="ARBA00022964"/>
    </source>
</evidence>
<evidence type="ECO:0000256" key="1">
    <source>
        <dbReference type="ARBA" id="ARBA00001961"/>
    </source>
</evidence>
<proteinExistence type="predicted"/>
<evidence type="ECO:0000256" key="6">
    <source>
        <dbReference type="ARBA" id="ARBA00023004"/>
    </source>
</evidence>
<dbReference type="InterPro" id="IPR012337">
    <property type="entry name" value="RNaseH-like_sf"/>
</dbReference>
<gene>
    <name evidence="8" type="ORF">PGLA2088_LOCUS23100</name>
</gene>
<keyword evidence="6" id="KW-0408">Iron</keyword>
<evidence type="ECO:0000313" key="8">
    <source>
        <dbReference type="EMBL" id="CAE8682751.1"/>
    </source>
</evidence>
<dbReference type="GO" id="GO:0003676">
    <property type="term" value="F:nucleic acid binding"/>
    <property type="evidence" value="ECO:0007669"/>
    <property type="project" value="InterPro"/>
</dbReference>
<keyword evidence="5" id="KW-0560">Oxidoreductase</keyword>
<dbReference type="Gene3D" id="3.30.420.10">
    <property type="entry name" value="Ribonuclease H-like superfamily/Ribonuclease H"/>
    <property type="match status" value="1"/>
</dbReference>
<dbReference type="InterPro" id="IPR006620">
    <property type="entry name" value="Pro_4_hyd_alph"/>
</dbReference>
<keyword evidence="2" id="KW-0479">Metal-binding</keyword>
<dbReference type="GO" id="GO:0031543">
    <property type="term" value="F:peptidyl-proline dioxygenase activity"/>
    <property type="evidence" value="ECO:0007669"/>
    <property type="project" value="TreeGrafter"/>
</dbReference>
<dbReference type="EMBL" id="CAJNNW010026107">
    <property type="protein sequence ID" value="CAE8682751.1"/>
    <property type="molecule type" value="Genomic_DNA"/>
</dbReference>
<dbReference type="PANTHER" id="PTHR12907">
    <property type="entry name" value="EGL NINE HOMOLOG-RELATED"/>
    <property type="match status" value="1"/>
</dbReference>
<keyword evidence="3" id="KW-0847">Vitamin C</keyword>
<dbReference type="GO" id="GO:0031418">
    <property type="term" value="F:L-ascorbic acid binding"/>
    <property type="evidence" value="ECO:0007669"/>
    <property type="project" value="UniProtKB-KW"/>
</dbReference>
<feature type="domain" description="Fe2OG dioxygenase" evidence="7">
    <location>
        <begin position="570"/>
        <end position="671"/>
    </location>
</feature>
<dbReference type="Proteomes" id="UP000626109">
    <property type="component" value="Unassembled WGS sequence"/>
</dbReference>
<dbReference type="GO" id="GO:0071456">
    <property type="term" value="P:cellular response to hypoxia"/>
    <property type="evidence" value="ECO:0007669"/>
    <property type="project" value="TreeGrafter"/>
</dbReference>
<organism evidence="8 9">
    <name type="scientific">Polarella glacialis</name>
    <name type="common">Dinoflagellate</name>
    <dbReference type="NCBI Taxonomy" id="89957"/>
    <lineage>
        <taxon>Eukaryota</taxon>
        <taxon>Sar</taxon>
        <taxon>Alveolata</taxon>
        <taxon>Dinophyceae</taxon>
        <taxon>Suessiales</taxon>
        <taxon>Suessiaceae</taxon>
        <taxon>Polarella</taxon>
    </lineage>
</organism>
<dbReference type="Pfam" id="PF00075">
    <property type="entry name" value="RNase_H"/>
    <property type="match status" value="1"/>
</dbReference>
<dbReference type="Gene3D" id="2.60.120.620">
    <property type="entry name" value="q2cbj1_9rhob like domain"/>
    <property type="match status" value="1"/>
</dbReference>
<dbReference type="InterPro" id="IPR005123">
    <property type="entry name" value="Oxoglu/Fe-dep_dioxygenase_dom"/>
</dbReference>
<dbReference type="InterPro" id="IPR051559">
    <property type="entry name" value="HIF_prolyl_hydroxylases"/>
</dbReference>
<dbReference type="InterPro" id="IPR002156">
    <property type="entry name" value="RNaseH_domain"/>
</dbReference>
<name>A0A813JKY7_POLGL</name>
<dbReference type="Pfam" id="PF13640">
    <property type="entry name" value="2OG-FeII_Oxy_3"/>
    <property type="match status" value="1"/>
</dbReference>
<evidence type="ECO:0000259" key="7">
    <source>
        <dbReference type="PROSITE" id="PS51471"/>
    </source>
</evidence>
<evidence type="ECO:0000256" key="2">
    <source>
        <dbReference type="ARBA" id="ARBA00022723"/>
    </source>
</evidence>
<dbReference type="SMART" id="SM00702">
    <property type="entry name" value="P4Hc"/>
    <property type="match status" value="1"/>
</dbReference>
<evidence type="ECO:0000313" key="9">
    <source>
        <dbReference type="Proteomes" id="UP000626109"/>
    </source>
</evidence>
<dbReference type="InterPro" id="IPR036397">
    <property type="entry name" value="RNaseH_sf"/>
</dbReference>
<comment type="caution">
    <text evidence="8">The sequence shown here is derived from an EMBL/GenBank/DDBJ whole genome shotgun (WGS) entry which is preliminary data.</text>
</comment>
<dbReference type="PANTHER" id="PTHR12907:SF26">
    <property type="entry name" value="HIF PROLYL HYDROXYLASE, ISOFORM C"/>
    <property type="match status" value="1"/>
</dbReference>
<comment type="cofactor">
    <cofactor evidence="1">
        <name>L-ascorbate</name>
        <dbReference type="ChEBI" id="CHEBI:38290"/>
    </cofactor>
</comment>
<protein>
    <recommendedName>
        <fullName evidence="7">Fe2OG dioxygenase domain-containing protein</fullName>
    </recommendedName>
</protein>
<dbReference type="InterPro" id="IPR044862">
    <property type="entry name" value="Pro_4_hyd_alph_FE2OG_OXY"/>
</dbReference>
<keyword evidence="4" id="KW-0223">Dioxygenase</keyword>
<dbReference type="GO" id="GO:0004523">
    <property type="term" value="F:RNA-DNA hybrid ribonuclease activity"/>
    <property type="evidence" value="ECO:0007669"/>
    <property type="project" value="InterPro"/>
</dbReference>
<dbReference type="AlphaFoldDB" id="A0A813JKY7"/>
<sequence length="785" mass="86085">MADHAHNPFVQVNGCVALERLYIRGDGAASEQHSANLTRLQTFSSLVKAGCLEFEVTWNLNPKDPAMQSQIAQPFLQQVEFHLCNKAAKHNHGKGMEKGVDWLARSKGEPVPPCPKCGALGKATFELEVWECNFTKSLPDIRITSTNNICSDAVKGVDELPCFWLRGLVPWSWTFGRASEHITDSTVFGHGPWVTGKWDLPPGACAGTDGSGGPRGNDPRMRRVGWGVVVSTFDCFTPIAWASGPADVVQTVPRAELTALVWLVTHTTGTIHVAVDASYVVKGFKKGPRAAHLSHVDLWTKLWEDIAARPGQIVLSWTKAHTGTDEIQRGVLEPWAYTMNHLADRAAGEAALKYQLPDTICDMIEWIDARAHKVQSRLIAVFQPTLEASNSSPGIETSLLPDKPLPETKQCKIKMLCELSEHCITWRKLQQPCPLVPATSGSDFLKRTAKGKLPGSLKARLATPRQGFWTCEGAVSEETASEVRQEILAAHAAGLLTQSGNVLAVRLHDGGRGGVTREKPNVFEADLVLAGAASCPKVLQQSPVLAALLAQEGMLRKTLNESWPWLVLDRLEQAKVQVNSGNGGAFPCHFDLPSAAAKGARRVLTALLYLNSDWREGDGGEVEILPFPFPDVPVAPCDRRLVLFSSCTTLHRVRPYTGACGRVCINLWFEGEVSVPFPAPLPPCERYDAQACKIVRILRQQPAELRAFCKVWYANTMAESLRDAFEPSEELDAALALHFEEMRAVESRIAPTTLEVLRECLPFKETPLVLRESETADLSGLFDGM</sequence>
<accession>A0A813JKY7</accession>
<evidence type="ECO:0000256" key="3">
    <source>
        <dbReference type="ARBA" id="ARBA00022896"/>
    </source>
</evidence>
<reference evidence="8" key="1">
    <citation type="submission" date="2021-02" db="EMBL/GenBank/DDBJ databases">
        <authorList>
            <person name="Dougan E. K."/>
            <person name="Rhodes N."/>
            <person name="Thang M."/>
            <person name="Chan C."/>
        </authorList>
    </citation>
    <scope>NUCLEOTIDE SEQUENCE</scope>
</reference>
<dbReference type="PROSITE" id="PS51471">
    <property type="entry name" value="FE2OG_OXY"/>
    <property type="match status" value="1"/>
</dbReference>
<evidence type="ECO:0000256" key="5">
    <source>
        <dbReference type="ARBA" id="ARBA00023002"/>
    </source>
</evidence>
<dbReference type="SUPFAM" id="SSF53098">
    <property type="entry name" value="Ribonuclease H-like"/>
    <property type="match status" value="1"/>
</dbReference>